<comment type="caution">
    <text evidence="1">The sequence shown here is derived from an EMBL/GenBank/DDBJ whole genome shotgun (WGS) entry which is preliminary data.</text>
</comment>
<dbReference type="InterPro" id="IPR016039">
    <property type="entry name" value="Thiolase-like"/>
</dbReference>
<dbReference type="OrthoDB" id="3402212at2"/>
<dbReference type="GO" id="GO:0016747">
    <property type="term" value="F:acyltransferase activity, transferring groups other than amino-acyl groups"/>
    <property type="evidence" value="ECO:0007669"/>
    <property type="project" value="UniProtKB-ARBA"/>
</dbReference>
<gene>
    <name evidence="1" type="ORF">FHX73_15432</name>
</gene>
<dbReference type="Proteomes" id="UP000317940">
    <property type="component" value="Unassembled WGS sequence"/>
</dbReference>
<proteinExistence type="predicted"/>
<keyword evidence="2" id="KW-1185">Reference proteome</keyword>
<evidence type="ECO:0000313" key="1">
    <source>
        <dbReference type="EMBL" id="TWF73805.1"/>
    </source>
</evidence>
<accession>A0A561SFZ7</accession>
<dbReference type="RefSeq" id="WP_145910728.1">
    <property type="nucleotide sequence ID" value="NZ_BAAAMZ010000001.1"/>
</dbReference>
<dbReference type="SUPFAM" id="SSF53901">
    <property type="entry name" value="Thiolase-like"/>
    <property type="match status" value="1"/>
</dbReference>
<reference evidence="1 2" key="1">
    <citation type="submission" date="2019-06" db="EMBL/GenBank/DDBJ databases">
        <title>Sequencing the genomes of 1000 actinobacteria strains.</title>
        <authorList>
            <person name="Klenk H.-P."/>
        </authorList>
    </citation>
    <scope>NUCLEOTIDE SEQUENCE [LARGE SCALE GENOMIC DNA]</scope>
    <source>
        <strain evidence="1 2">DSM 44826</strain>
    </source>
</reference>
<sequence length="258" mass="26357">MPPAPISHRAAVAASCLVPWGDAAAGLPGAAPVELPRIVGFAVSRFGPLVHAVATACLETPGTAAHHVGPHGAGTAIVLATVHGDAVTADTASRWTVEGRITNPLMFFQSVSTSILGQLTRRHGIHGPLTCVSAVRDPAGEALGIADALLDDPELHQVLVIGVETAPTERVRRAGESAAAAGWRHRLPAGDAAAALLLRRFDPGTGATRLTLSPAPAGRVFEEDDGSAGPLGWLGGFLALCAAVRAGQPAAHTYRLPR</sequence>
<dbReference type="EMBL" id="VIWT01000005">
    <property type="protein sequence ID" value="TWF73805.1"/>
    <property type="molecule type" value="Genomic_DNA"/>
</dbReference>
<evidence type="ECO:0000313" key="2">
    <source>
        <dbReference type="Proteomes" id="UP000317940"/>
    </source>
</evidence>
<evidence type="ECO:0008006" key="3">
    <source>
        <dbReference type="Google" id="ProtNLM"/>
    </source>
</evidence>
<name>A0A561SFZ7_9ACTN</name>
<dbReference type="Gene3D" id="3.40.47.10">
    <property type="match status" value="1"/>
</dbReference>
<organism evidence="1 2">
    <name type="scientific">Kitasatospora viridis</name>
    <dbReference type="NCBI Taxonomy" id="281105"/>
    <lineage>
        <taxon>Bacteria</taxon>
        <taxon>Bacillati</taxon>
        <taxon>Actinomycetota</taxon>
        <taxon>Actinomycetes</taxon>
        <taxon>Kitasatosporales</taxon>
        <taxon>Streptomycetaceae</taxon>
        <taxon>Kitasatospora</taxon>
    </lineage>
</organism>
<protein>
    <recommendedName>
        <fullName evidence="3">Beta-ketoacyl synthase-like protein</fullName>
    </recommendedName>
</protein>
<dbReference type="AlphaFoldDB" id="A0A561SFZ7"/>